<evidence type="ECO:0000313" key="3">
    <source>
        <dbReference type="Proteomes" id="UP000318878"/>
    </source>
</evidence>
<dbReference type="Proteomes" id="UP000318878">
    <property type="component" value="Unassembled WGS sequence"/>
</dbReference>
<evidence type="ECO:0000313" key="2">
    <source>
        <dbReference type="EMBL" id="TWT38885.1"/>
    </source>
</evidence>
<sequence length="51" mass="5556">MSARSCNWPENEYAEEIDPTSLSRQEGLRVSLGGGTDMRKCGQAHAESNDA</sequence>
<name>A0A5C5VLZ0_9BACT</name>
<dbReference type="AlphaFoldDB" id="A0A5C5VLZ0"/>
<organism evidence="2 3">
    <name type="scientific">Blastopirellula retiformator</name>
    <dbReference type="NCBI Taxonomy" id="2527970"/>
    <lineage>
        <taxon>Bacteria</taxon>
        <taxon>Pseudomonadati</taxon>
        <taxon>Planctomycetota</taxon>
        <taxon>Planctomycetia</taxon>
        <taxon>Pirellulales</taxon>
        <taxon>Pirellulaceae</taxon>
        <taxon>Blastopirellula</taxon>
    </lineage>
</organism>
<evidence type="ECO:0000256" key="1">
    <source>
        <dbReference type="SAM" id="MobiDB-lite"/>
    </source>
</evidence>
<accession>A0A5C5VLZ0</accession>
<dbReference type="RefSeq" id="WP_186767401.1">
    <property type="nucleotide sequence ID" value="NZ_SJPF01000001.1"/>
</dbReference>
<proteinExistence type="predicted"/>
<feature type="region of interest" description="Disordered" evidence="1">
    <location>
        <begin position="1"/>
        <end position="24"/>
    </location>
</feature>
<comment type="caution">
    <text evidence="2">The sequence shown here is derived from an EMBL/GenBank/DDBJ whole genome shotgun (WGS) entry which is preliminary data.</text>
</comment>
<protein>
    <submittedName>
        <fullName evidence="2">Uncharacterized protein</fullName>
    </submittedName>
</protein>
<reference evidence="2 3" key="1">
    <citation type="submission" date="2019-02" db="EMBL/GenBank/DDBJ databases">
        <title>Deep-cultivation of Planctomycetes and their phenomic and genomic characterization uncovers novel biology.</title>
        <authorList>
            <person name="Wiegand S."/>
            <person name="Jogler M."/>
            <person name="Boedeker C."/>
            <person name="Pinto D."/>
            <person name="Vollmers J."/>
            <person name="Rivas-Marin E."/>
            <person name="Kohn T."/>
            <person name="Peeters S.H."/>
            <person name="Heuer A."/>
            <person name="Rast P."/>
            <person name="Oberbeckmann S."/>
            <person name="Bunk B."/>
            <person name="Jeske O."/>
            <person name="Meyerdierks A."/>
            <person name="Storesund J.E."/>
            <person name="Kallscheuer N."/>
            <person name="Luecker S."/>
            <person name="Lage O.M."/>
            <person name="Pohl T."/>
            <person name="Merkel B.J."/>
            <person name="Hornburger P."/>
            <person name="Mueller R.-W."/>
            <person name="Bruemmer F."/>
            <person name="Labrenz M."/>
            <person name="Spormann A.M."/>
            <person name="Op Den Camp H."/>
            <person name="Overmann J."/>
            <person name="Amann R."/>
            <person name="Jetten M.S.M."/>
            <person name="Mascher T."/>
            <person name="Medema M.H."/>
            <person name="Devos D.P."/>
            <person name="Kaster A.-K."/>
            <person name="Ovreas L."/>
            <person name="Rohde M."/>
            <person name="Galperin M.Y."/>
            <person name="Jogler C."/>
        </authorList>
    </citation>
    <scope>NUCLEOTIDE SEQUENCE [LARGE SCALE GENOMIC DNA]</scope>
    <source>
        <strain evidence="2 3">Enr8</strain>
    </source>
</reference>
<keyword evidence="3" id="KW-1185">Reference proteome</keyword>
<dbReference type="EMBL" id="SJPF01000001">
    <property type="protein sequence ID" value="TWT38885.1"/>
    <property type="molecule type" value="Genomic_DNA"/>
</dbReference>
<gene>
    <name evidence="2" type="ORF">Enr8_05790</name>
</gene>